<dbReference type="Proteomes" id="UP001429984">
    <property type="component" value="Unassembled WGS sequence"/>
</dbReference>
<evidence type="ECO:0000313" key="2">
    <source>
        <dbReference type="Proteomes" id="UP001429984"/>
    </source>
</evidence>
<evidence type="ECO:0000313" key="1">
    <source>
        <dbReference type="EMBL" id="MBF6022962.1"/>
    </source>
</evidence>
<dbReference type="RefSeq" id="WP_194929582.1">
    <property type="nucleotide sequence ID" value="NZ_JADLZT010000002.1"/>
</dbReference>
<accession>A0ABS0B3A4</accession>
<dbReference type="InterPro" id="IPR025048">
    <property type="entry name" value="DUF3987"/>
</dbReference>
<reference evidence="1 2" key="1">
    <citation type="submission" date="2020-11" db="EMBL/GenBank/DDBJ databases">
        <title>Draft Genome Sequence and Secondary Metabolite Biosynthetic Potential of the Lysobacter niastensis Type strain DSM 18481.</title>
        <authorList>
            <person name="Turrini P."/>
            <person name="Artuso I."/>
            <person name="Tescari M."/>
            <person name="Lugli G.A."/>
            <person name="Frangipani E."/>
            <person name="Ventura M."/>
            <person name="Visca P."/>
        </authorList>
    </citation>
    <scope>NUCLEOTIDE SEQUENCE [LARGE SCALE GENOMIC DNA]</scope>
    <source>
        <strain evidence="1 2">DSM 18481</strain>
    </source>
</reference>
<name>A0ABS0B3A4_9GAMM</name>
<sequence>MNPFQATVHYQYQPFQLESLPVRIGALPTKLFQEAVAEFVMARGCRPEFGYLSALAAIAISMQNLCDVETPNGHRFPTSLMLVGIGGATAGKSAAGNYFLQSIENFEAANGHRLPGAGFLYKNTTGPALFAGLHELPSAGLVSYEGSEILNGIVRKEASNLNALWSGESIKIHRKTAKSFALNNARLTMLALVHPGRLQKFLSTAGEELRDVGFLARLMVVEADDSSMPSPEEAIPEPCREAFGHRVQELLEQNLGAASDSQFERKVMRFNESAGRLWLKYAAQLNADGRLGGRFELAPEHAGRLPQNVARVAALLHYFEGEEGDINESSLYAAIALCEAASRDFVRRFVSQISEELDATFLNDWITHHRRQNGPIPRRFMPRAELRRCAPNRMRDNAILNPLIDILIGWGQLGQFKKNGTWYLDLMPWQGSWPGAEPFKQGQTSP</sequence>
<gene>
    <name evidence="1" type="ORF">IU514_02860</name>
</gene>
<dbReference type="Pfam" id="PF13148">
    <property type="entry name" value="DUF3987"/>
    <property type="match status" value="2"/>
</dbReference>
<comment type="caution">
    <text evidence="1">The sequence shown here is derived from an EMBL/GenBank/DDBJ whole genome shotgun (WGS) entry which is preliminary data.</text>
</comment>
<keyword evidence="2" id="KW-1185">Reference proteome</keyword>
<organism evidence="1 2">
    <name type="scientific">Lysobacter niastensis</name>
    <dbReference type="NCBI Taxonomy" id="380629"/>
    <lineage>
        <taxon>Bacteria</taxon>
        <taxon>Pseudomonadati</taxon>
        <taxon>Pseudomonadota</taxon>
        <taxon>Gammaproteobacteria</taxon>
        <taxon>Lysobacterales</taxon>
        <taxon>Lysobacteraceae</taxon>
        <taxon>Lysobacter</taxon>
    </lineage>
</organism>
<protein>
    <submittedName>
        <fullName evidence="1">DUF3987 domain-containing protein</fullName>
    </submittedName>
</protein>
<proteinExistence type="predicted"/>
<dbReference type="EMBL" id="JADLZT010000002">
    <property type="protein sequence ID" value="MBF6022962.1"/>
    <property type="molecule type" value="Genomic_DNA"/>
</dbReference>